<name>F9RN51_9VIBR</name>
<comment type="caution">
    <text evidence="1">The sequence shown here is derived from an EMBL/GenBank/DDBJ whole genome shotgun (WGS) entry which is preliminary data.</text>
</comment>
<dbReference type="Proteomes" id="UP000004349">
    <property type="component" value="Unassembled WGS sequence"/>
</dbReference>
<dbReference type="RefSeq" id="WP_005595104.1">
    <property type="nucleotide sequence ID" value="NZ_AFWE01000108.1"/>
</dbReference>
<proteinExistence type="predicted"/>
<dbReference type="EMBL" id="AFWE01000108">
    <property type="protein sequence ID" value="EGU37406.1"/>
    <property type="molecule type" value="Genomic_DNA"/>
</dbReference>
<dbReference type="AlphaFoldDB" id="F9RN51"/>
<accession>F9RN51</accession>
<protein>
    <submittedName>
        <fullName evidence="1">Uncharacterized protein</fullName>
    </submittedName>
</protein>
<reference evidence="1 2" key="1">
    <citation type="journal article" date="2012" name="Int. J. Syst. Evol. Microbiol.">
        <title>Vibrio caribbeanicus sp. nov., isolated from the marine sponge Scleritoderma cyanea.</title>
        <authorList>
            <person name="Hoffmann M."/>
            <person name="Monday S.R."/>
            <person name="Allard M.W."/>
            <person name="Strain E.A."/>
            <person name="Whittaker P."/>
            <person name="Naum M."/>
            <person name="McCarthy P.J."/>
            <person name="Lopez J.V."/>
            <person name="Fischer M."/>
            <person name="Brown E.W."/>
        </authorList>
    </citation>
    <scope>NUCLEOTIDE SEQUENCE [LARGE SCALE GENOMIC DNA]</scope>
    <source>
        <strain evidence="1 2">LMG 19158</strain>
    </source>
</reference>
<gene>
    <name evidence="1" type="ORF">VIS19158_08825</name>
</gene>
<sequence>MFNPIFEPTLNPSYQAEINVLIQCLSESITPNSIRHYAYRIGRGCFHVLKLDDQLEVTLTEGCVDIPDKENCLDYISVGHLQVSVMDSIDITYLIAAIVNHFKSLNANLAYRLEDVAMQSWLAWQNKDELIDVKQTVSRDTTDIEHLLNEEVNAIACNASHNIRLKQENEIGQLREDLNWCIAQITSHFSARPYWEEITTAYFTRGNNIDEQYWKTINNIATKQVTITHPTLLFSEAYREFNRMAFFALNVIISSLDDIDIKDKIAPDALDEILTITHQELSVRAPTSLAGHDESLEILQRCINLFCSATDTPPTDFVYYSNNMNNIRIMEANKTNDSRTGKKQ</sequence>
<evidence type="ECO:0000313" key="2">
    <source>
        <dbReference type="Proteomes" id="UP000004349"/>
    </source>
</evidence>
<organism evidence="1 2">
    <name type="scientific">Vibrio scophthalmi LMG 19158</name>
    <dbReference type="NCBI Taxonomy" id="870967"/>
    <lineage>
        <taxon>Bacteria</taxon>
        <taxon>Pseudomonadati</taxon>
        <taxon>Pseudomonadota</taxon>
        <taxon>Gammaproteobacteria</taxon>
        <taxon>Vibrionales</taxon>
        <taxon>Vibrionaceae</taxon>
        <taxon>Vibrio</taxon>
    </lineage>
</organism>
<evidence type="ECO:0000313" key="1">
    <source>
        <dbReference type="EMBL" id="EGU37406.1"/>
    </source>
</evidence>